<protein>
    <recommendedName>
        <fullName evidence="3">STAS/SEC14 domain-containing protein</fullName>
    </recommendedName>
</protein>
<proteinExistence type="predicted"/>
<sequence>MLTDFELLKTFSVSKQGEKIIKLVMFQGVTDVATNIRQAELIDQAINNVLINDNKFNGLVDLSALGPAAHYPSPKARQIYSDLVNQERLEKIAVIAPQLILRSIMHFIATKTMTNKPIKFFKDYNTALNWLMDKNETFLQIG</sequence>
<dbReference type="InterPro" id="IPR036513">
    <property type="entry name" value="STAS_dom_sf"/>
</dbReference>
<dbReference type="EMBL" id="MHIB01000007">
    <property type="protein sequence ID" value="OGY45034.1"/>
    <property type="molecule type" value="Genomic_DNA"/>
</dbReference>
<comment type="caution">
    <text evidence="1">The sequence shown here is derived from an EMBL/GenBank/DDBJ whole genome shotgun (WGS) entry which is preliminary data.</text>
</comment>
<evidence type="ECO:0008006" key="3">
    <source>
        <dbReference type="Google" id="ProtNLM"/>
    </source>
</evidence>
<name>A0A1G1XYN2_9BACT</name>
<dbReference type="Pfam" id="PF11964">
    <property type="entry name" value="SpoIIAA-like"/>
    <property type="match status" value="1"/>
</dbReference>
<dbReference type="InterPro" id="IPR021866">
    <property type="entry name" value="SpoIIAA-like"/>
</dbReference>
<dbReference type="STRING" id="1797532.A2729_01490"/>
<reference evidence="1 2" key="1">
    <citation type="journal article" date="2016" name="Nat. Commun.">
        <title>Thousands of microbial genomes shed light on interconnected biogeochemical processes in an aquifer system.</title>
        <authorList>
            <person name="Anantharaman K."/>
            <person name="Brown C.T."/>
            <person name="Hug L.A."/>
            <person name="Sharon I."/>
            <person name="Castelle C.J."/>
            <person name="Probst A.J."/>
            <person name="Thomas B.C."/>
            <person name="Singh A."/>
            <person name="Wilkins M.J."/>
            <person name="Karaoz U."/>
            <person name="Brodie E.L."/>
            <person name="Williams K.H."/>
            <person name="Hubbard S.S."/>
            <person name="Banfield J.F."/>
        </authorList>
    </citation>
    <scope>NUCLEOTIDE SEQUENCE [LARGE SCALE GENOMIC DNA]</scope>
</reference>
<gene>
    <name evidence="1" type="ORF">A2729_01490</name>
</gene>
<evidence type="ECO:0000313" key="2">
    <source>
        <dbReference type="Proteomes" id="UP000178930"/>
    </source>
</evidence>
<organism evidence="1 2">
    <name type="scientific">Candidatus Buchananbacteria bacterium RIFCSPHIGHO2_01_FULL_39_14</name>
    <dbReference type="NCBI Taxonomy" id="1797532"/>
    <lineage>
        <taxon>Bacteria</taxon>
        <taxon>Candidatus Buchananiibacteriota</taxon>
    </lineage>
</organism>
<evidence type="ECO:0000313" key="1">
    <source>
        <dbReference type="EMBL" id="OGY45034.1"/>
    </source>
</evidence>
<dbReference type="Proteomes" id="UP000178930">
    <property type="component" value="Unassembled WGS sequence"/>
</dbReference>
<dbReference type="SUPFAM" id="SSF52091">
    <property type="entry name" value="SpoIIaa-like"/>
    <property type="match status" value="1"/>
</dbReference>
<dbReference type="AlphaFoldDB" id="A0A1G1XYN2"/>
<accession>A0A1G1XYN2</accession>